<gene>
    <name evidence="2" type="ORF">H5410_042297</name>
</gene>
<comment type="caution">
    <text evidence="2">The sequence shown here is derived from an EMBL/GenBank/DDBJ whole genome shotgun (WGS) entry which is preliminary data.</text>
</comment>
<keyword evidence="1" id="KW-0175">Coiled coil</keyword>
<reference evidence="2 3" key="1">
    <citation type="submission" date="2020-09" db="EMBL/GenBank/DDBJ databases">
        <title>De no assembly of potato wild relative species, Solanum commersonii.</title>
        <authorList>
            <person name="Cho K."/>
        </authorList>
    </citation>
    <scope>NUCLEOTIDE SEQUENCE [LARGE SCALE GENOMIC DNA]</scope>
    <source>
        <strain evidence="2">LZ3.2</strain>
        <tissue evidence="2">Leaf</tissue>
    </source>
</reference>
<protein>
    <submittedName>
        <fullName evidence="2">Uncharacterized protein</fullName>
    </submittedName>
</protein>
<name>A0A9J5XVZ8_SOLCO</name>
<organism evidence="2 3">
    <name type="scientific">Solanum commersonii</name>
    <name type="common">Commerson's wild potato</name>
    <name type="synonym">Commerson's nightshade</name>
    <dbReference type="NCBI Taxonomy" id="4109"/>
    <lineage>
        <taxon>Eukaryota</taxon>
        <taxon>Viridiplantae</taxon>
        <taxon>Streptophyta</taxon>
        <taxon>Embryophyta</taxon>
        <taxon>Tracheophyta</taxon>
        <taxon>Spermatophyta</taxon>
        <taxon>Magnoliopsida</taxon>
        <taxon>eudicotyledons</taxon>
        <taxon>Gunneridae</taxon>
        <taxon>Pentapetalae</taxon>
        <taxon>asterids</taxon>
        <taxon>lamiids</taxon>
        <taxon>Solanales</taxon>
        <taxon>Solanaceae</taxon>
        <taxon>Solanoideae</taxon>
        <taxon>Solaneae</taxon>
        <taxon>Solanum</taxon>
    </lineage>
</organism>
<dbReference type="EMBL" id="JACXVP010000008">
    <property type="protein sequence ID" value="KAG5591783.1"/>
    <property type="molecule type" value="Genomic_DNA"/>
</dbReference>
<evidence type="ECO:0000313" key="3">
    <source>
        <dbReference type="Proteomes" id="UP000824120"/>
    </source>
</evidence>
<proteinExistence type="predicted"/>
<dbReference type="AlphaFoldDB" id="A0A9J5XVZ8"/>
<evidence type="ECO:0000256" key="1">
    <source>
        <dbReference type="SAM" id="Coils"/>
    </source>
</evidence>
<dbReference type="OrthoDB" id="1317058at2759"/>
<accession>A0A9J5XVZ8</accession>
<dbReference type="Proteomes" id="UP000824120">
    <property type="component" value="Chromosome 8"/>
</dbReference>
<evidence type="ECO:0000313" key="2">
    <source>
        <dbReference type="EMBL" id="KAG5591783.1"/>
    </source>
</evidence>
<sequence>MAEVKNLLLERRKHISSPTTISDLKQEINNLKKDIHHLKEKNVTIEIRLDNVEKLVKRVGPVPSGPSLAGQRNSMG</sequence>
<feature type="coiled-coil region" evidence="1">
    <location>
        <begin position="21"/>
        <end position="55"/>
    </location>
</feature>
<keyword evidence="3" id="KW-1185">Reference proteome</keyword>